<evidence type="ECO:0000256" key="4">
    <source>
        <dbReference type="SAM" id="SignalP"/>
    </source>
</evidence>
<dbReference type="InterPro" id="IPR015943">
    <property type="entry name" value="WD40/YVTN_repeat-like_dom_sf"/>
</dbReference>
<dbReference type="KEGG" id="cpi:Cpin_3437"/>
<dbReference type="InterPro" id="IPR029030">
    <property type="entry name" value="Caspase-like_dom_sf"/>
</dbReference>
<feature type="repeat" description="WD" evidence="3">
    <location>
        <begin position="26"/>
        <end position="67"/>
    </location>
</feature>
<keyword evidence="1 3" id="KW-0853">WD repeat</keyword>
<dbReference type="PROSITE" id="PS50294">
    <property type="entry name" value="WD_REPEATS_REGION"/>
    <property type="match status" value="5"/>
</dbReference>
<dbReference type="CDD" id="cd00200">
    <property type="entry name" value="WD40"/>
    <property type="match status" value="2"/>
</dbReference>
<proteinExistence type="predicted"/>
<feature type="signal peptide" evidence="4">
    <location>
        <begin position="1"/>
        <end position="18"/>
    </location>
</feature>
<dbReference type="Pfam" id="PF00656">
    <property type="entry name" value="Peptidase_C14"/>
    <property type="match status" value="1"/>
</dbReference>
<sequence length="1160" mass="128339">MKRSLLFAILLFSGSVMAQRPKLVLPIGHAGFINDLSFSKDGKMAVTAGSDRTVKIWDVNTGLILADCQGHTETVNEVEFSPDNKWIISASQDQTARIWEVSSGKEKLRLRDKYSIEHVSVNYDGSRIITTAVSDYIRLCDGKTGDFICNLLDGKNFWNVEFSPDGKLVVASSFDDSVYIWDASTGVPHTIIKENSLFAHFSPGSDLIVTGAVDSSVHIWDVRTGNLVKTCRGSRARLSDATFSSDEKQLAVVTTEGDVQLWDVYTGKLIADWPDVGLRPTSIEFVQHDKQLLLSTKFEAAILLDARSGKILQSFDADLVRFSPDQEKYAVVAQAQATIRNVNDSTSYTSLRGHVSWSVYASSDTANKHIAVCYGDGSLRVWSLITGMPELLLADTAAGITRTVISPDGRTIAGSSQYGTISAWDLASGKLLYNKKCAEKRIGSMVFSHDGKQLLIGSGHKAAIVDAKDGAIRRNFDLHRDIIYAVAFSRNDSLVATASQDSTARIWNARTGEVIREITCSGWALGVDFSHNARQLLVVADNEIWVKSVPGAATIMHIALPLSYGLTGAVFSNDDKYIITTAESGFVCIYNVSTGKLLHELHGSTPAAIATETRSDNTMDALALSPDGNKIATGRGDGRVEVWDIHTGKALFPLLGHTDYVHFLSFSADGKYLTSLSKDRRAFIWDIKKRQALYSFFPVDRSGFLIQDPEGFYRCSHDAAKLLHYVIPENTILGFDQLDIRFNRPDILLARTDPSDTALIAAYHQAYLKRIRDLRIDTTQFSDDYSFPAMEITNRDSINFLQNVDTVQLDLSAEDDDQDLSSVNVWVNEVPIYGANGMAITSAEKSTFDTTLTITLSNGVNVIEAAAMNKGGISSYRYPKVVTYHPPVAPKEKVFFIGIGCRQFRDTANNLQWSVADVQYLADTLRKKLGDNLVIDTLFDSHVTLERVRQLKETLNRSAVNDKVILVYSGHGLLSGQQYFLSTYDVNFDNPASGGLPYEELYGLLDNIPARRKLLLIDACNSGELDTTLLAQYREKKESLARDSIFSVEGVKGPKVRNIGPRRLGMEKLYELTQELFVDVRKSNGANVIAASSAFQFAKEDNSLKHGVFTFSILEAFRNNDTLTLSQLKKIVEKRVPELTKGLQRPTSRNQTINGNWIVW</sequence>
<evidence type="ECO:0000256" key="1">
    <source>
        <dbReference type="ARBA" id="ARBA00022574"/>
    </source>
</evidence>
<feature type="repeat" description="WD" evidence="3">
    <location>
        <begin position="160"/>
        <end position="186"/>
    </location>
</feature>
<evidence type="ECO:0000313" key="8">
    <source>
        <dbReference type="Proteomes" id="UP000002215"/>
    </source>
</evidence>
<feature type="repeat" description="WD" evidence="3">
    <location>
        <begin position="612"/>
        <end position="653"/>
    </location>
</feature>
<dbReference type="RefSeq" id="WP_012791080.1">
    <property type="nucleotide sequence ID" value="NC_013132.1"/>
</dbReference>
<dbReference type="PANTHER" id="PTHR19879">
    <property type="entry name" value="TRANSCRIPTION INITIATION FACTOR TFIID"/>
    <property type="match status" value="1"/>
</dbReference>
<feature type="domain" description="Peptidase C14 caspase" evidence="5">
    <location>
        <begin position="899"/>
        <end position="1151"/>
    </location>
</feature>
<dbReference type="AlphaFoldDB" id="A0A979GUQ6"/>
<gene>
    <name evidence="7" type="ordered locus">Cpin_3437</name>
</gene>
<feature type="repeat" description="WD" evidence="3">
    <location>
        <begin position="654"/>
        <end position="695"/>
    </location>
</feature>
<feature type="repeat" description="WD" evidence="3">
    <location>
        <begin position="201"/>
        <end position="230"/>
    </location>
</feature>
<dbReference type="SMART" id="SM00320">
    <property type="entry name" value="WD40"/>
    <property type="match status" value="13"/>
</dbReference>
<dbReference type="OrthoDB" id="1492850at2"/>
<evidence type="ECO:0000259" key="6">
    <source>
        <dbReference type="Pfam" id="PF12894"/>
    </source>
</evidence>
<dbReference type="InterPro" id="IPR020472">
    <property type="entry name" value="WD40_PAC1"/>
</dbReference>
<dbReference type="PROSITE" id="PS00678">
    <property type="entry name" value="WD_REPEATS_1"/>
    <property type="match status" value="7"/>
</dbReference>
<evidence type="ECO:0000256" key="3">
    <source>
        <dbReference type="PROSITE-ProRule" id="PRU00221"/>
    </source>
</evidence>
<keyword evidence="4" id="KW-0732">Signal</keyword>
<dbReference type="InterPro" id="IPR019775">
    <property type="entry name" value="WD40_repeat_CS"/>
</dbReference>
<dbReference type="Proteomes" id="UP000002215">
    <property type="component" value="Chromosome"/>
</dbReference>
<accession>A0A979GUQ6</accession>
<dbReference type="Gene3D" id="3.40.50.1460">
    <property type="match status" value="1"/>
</dbReference>
<dbReference type="SUPFAM" id="SSF50978">
    <property type="entry name" value="WD40 repeat-like"/>
    <property type="match status" value="1"/>
</dbReference>
<feature type="domain" description="Anaphase-promoting complex subunit 4-like WD40" evidence="6">
    <location>
        <begin position="200"/>
        <end position="274"/>
    </location>
</feature>
<dbReference type="InterPro" id="IPR011600">
    <property type="entry name" value="Pept_C14_caspase"/>
</dbReference>
<dbReference type="EMBL" id="CP001699">
    <property type="protein sequence ID" value="ACU60904.1"/>
    <property type="molecule type" value="Genomic_DNA"/>
</dbReference>
<evidence type="ECO:0000256" key="2">
    <source>
        <dbReference type="ARBA" id="ARBA00022737"/>
    </source>
</evidence>
<dbReference type="GO" id="GO:0004197">
    <property type="term" value="F:cysteine-type endopeptidase activity"/>
    <property type="evidence" value="ECO:0007669"/>
    <property type="project" value="InterPro"/>
</dbReference>
<dbReference type="InterPro" id="IPR001680">
    <property type="entry name" value="WD40_rpt"/>
</dbReference>
<feature type="repeat" description="WD" evidence="3">
    <location>
        <begin position="476"/>
        <end position="517"/>
    </location>
</feature>
<evidence type="ECO:0000259" key="5">
    <source>
        <dbReference type="Pfam" id="PF00656"/>
    </source>
</evidence>
<dbReference type="SUPFAM" id="SSF50998">
    <property type="entry name" value="Quinoprotein alcohol dehydrogenase-like"/>
    <property type="match status" value="1"/>
</dbReference>
<feature type="repeat" description="WD" evidence="3">
    <location>
        <begin position="393"/>
        <end position="434"/>
    </location>
</feature>
<dbReference type="PANTHER" id="PTHR19879:SF9">
    <property type="entry name" value="TRANSCRIPTION INITIATION FACTOR TFIID SUBUNIT 5"/>
    <property type="match status" value="1"/>
</dbReference>
<dbReference type="InterPro" id="IPR036322">
    <property type="entry name" value="WD40_repeat_dom_sf"/>
</dbReference>
<reference evidence="7 8" key="2">
    <citation type="journal article" date="2010" name="Stand. Genomic Sci.">
        <title>Complete genome sequence of Chitinophaga pinensis type strain (UQM 2034).</title>
        <authorList>
            <person name="Glavina Del Rio T."/>
            <person name="Abt B."/>
            <person name="Spring S."/>
            <person name="Lapidus A."/>
            <person name="Nolan M."/>
            <person name="Tice H."/>
            <person name="Copeland A."/>
            <person name="Cheng J.F."/>
            <person name="Chen F."/>
            <person name="Bruce D."/>
            <person name="Goodwin L."/>
            <person name="Pitluck S."/>
            <person name="Ivanova N."/>
            <person name="Mavromatis K."/>
            <person name="Mikhailova N."/>
            <person name="Pati A."/>
            <person name="Chen A."/>
            <person name="Palaniappan K."/>
            <person name="Land M."/>
            <person name="Hauser L."/>
            <person name="Chang Y.J."/>
            <person name="Jeffries C.D."/>
            <person name="Chain P."/>
            <person name="Saunders E."/>
            <person name="Detter J.C."/>
            <person name="Brettin T."/>
            <person name="Rohde M."/>
            <person name="Goker M."/>
            <person name="Bristow J."/>
            <person name="Eisen J.A."/>
            <person name="Markowitz V."/>
            <person name="Hugenholtz P."/>
            <person name="Kyrpides N.C."/>
            <person name="Klenk H.P."/>
            <person name="Lucas S."/>
        </authorList>
    </citation>
    <scope>NUCLEOTIDE SEQUENCE [LARGE SCALE GENOMIC DNA]</scope>
    <source>
        <strain evidence="8">ATCC 43595 / DSM 2588 / LMG 13176 / NBRC 15968 / NCIMB 11800 / UQM 2034</strain>
    </source>
</reference>
<name>A0A979GUQ6_CHIPD</name>
<dbReference type="SUPFAM" id="SSF52129">
    <property type="entry name" value="Caspase-like"/>
    <property type="match status" value="1"/>
</dbReference>
<protein>
    <submittedName>
        <fullName evidence="7">WD-40 repeat protein</fullName>
    </submittedName>
</protein>
<dbReference type="Pfam" id="PF12894">
    <property type="entry name" value="ANAPC4_WD40"/>
    <property type="match status" value="1"/>
</dbReference>
<dbReference type="InterPro" id="IPR024977">
    <property type="entry name" value="Apc4-like_WD40_dom"/>
</dbReference>
<dbReference type="PRINTS" id="PR00320">
    <property type="entry name" value="GPROTEINBRPT"/>
</dbReference>
<evidence type="ECO:0000313" key="7">
    <source>
        <dbReference type="EMBL" id="ACU60904.1"/>
    </source>
</evidence>
<keyword evidence="2" id="KW-0677">Repeat</keyword>
<reference evidence="8" key="1">
    <citation type="submission" date="2009-08" db="EMBL/GenBank/DDBJ databases">
        <title>The complete genome of Chitinophaga pinensis DSM 2588.</title>
        <authorList>
            <consortium name="US DOE Joint Genome Institute (JGI-PGF)"/>
            <person name="Lucas S."/>
            <person name="Copeland A."/>
            <person name="Lapidus A."/>
            <person name="Glavina del Rio T."/>
            <person name="Dalin E."/>
            <person name="Tice H."/>
            <person name="Bruce D."/>
            <person name="Goodwin L."/>
            <person name="Pitluck S."/>
            <person name="Kyrpides N."/>
            <person name="Mavromatis K."/>
            <person name="Ivanova N."/>
            <person name="Mikhailova N."/>
            <person name="Sims D."/>
            <person name="Meinche L."/>
            <person name="Brettin T."/>
            <person name="Detter J.C."/>
            <person name="Han C."/>
            <person name="Larimer F."/>
            <person name="Land M."/>
            <person name="Hauser L."/>
            <person name="Markowitz V."/>
            <person name="Cheng J.-F."/>
            <person name="Hugenholtz P."/>
            <person name="Woyke T."/>
            <person name="Wu D."/>
            <person name="Spring S."/>
            <person name="Klenk H.-P."/>
            <person name="Eisen J.A."/>
        </authorList>
    </citation>
    <scope>NUCLEOTIDE SEQUENCE [LARGE SCALE GENOMIC DNA]</scope>
    <source>
        <strain evidence="8">ATCC 43595 / DSM 2588 / LMG 13176 / NBRC 15968 / NCIMB 11800 / UQM 2034</strain>
    </source>
</reference>
<organism evidence="7 8">
    <name type="scientific">Chitinophaga pinensis (strain ATCC 43595 / DSM 2588 / LMG 13176 / NBRC 15968 / NCIMB 11800 / UQM 2034)</name>
    <dbReference type="NCBI Taxonomy" id="485918"/>
    <lineage>
        <taxon>Bacteria</taxon>
        <taxon>Pseudomonadati</taxon>
        <taxon>Bacteroidota</taxon>
        <taxon>Chitinophagia</taxon>
        <taxon>Chitinophagales</taxon>
        <taxon>Chitinophagaceae</taxon>
        <taxon>Chitinophaga</taxon>
    </lineage>
</organism>
<dbReference type="InterPro" id="IPR011047">
    <property type="entry name" value="Quinoprotein_ADH-like_sf"/>
</dbReference>
<feature type="chain" id="PRO_5037285709" evidence="4">
    <location>
        <begin position="19"/>
        <end position="1160"/>
    </location>
</feature>
<dbReference type="PROSITE" id="PS50082">
    <property type="entry name" value="WD_REPEATS_2"/>
    <property type="match status" value="9"/>
</dbReference>
<dbReference type="Gene3D" id="2.130.10.10">
    <property type="entry name" value="YVTN repeat-like/Quinoprotein amine dehydrogenase"/>
    <property type="match status" value="4"/>
</dbReference>
<dbReference type="GO" id="GO:0006508">
    <property type="term" value="P:proteolysis"/>
    <property type="evidence" value="ECO:0007669"/>
    <property type="project" value="InterPro"/>
</dbReference>
<feature type="repeat" description="WD" evidence="3">
    <location>
        <begin position="68"/>
        <end position="109"/>
    </location>
</feature>
<feature type="repeat" description="WD" evidence="3">
    <location>
        <begin position="231"/>
        <end position="272"/>
    </location>
</feature>
<dbReference type="Pfam" id="PF00400">
    <property type="entry name" value="WD40"/>
    <property type="match status" value="6"/>
</dbReference>